<evidence type="ECO:0000256" key="2">
    <source>
        <dbReference type="ARBA" id="ARBA00007663"/>
    </source>
</evidence>
<keyword evidence="8 13" id="KW-0548">Nucleotidyltransferase</keyword>
<evidence type="ECO:0000313" key="17">
    <source>
        <dbReference type="Proteomes" id="UP000650081"/>
    </source>
</evidence>
<dbReference type="SUPFAM" id="SSF55821">
    <property type="entry name" value="YrdC/RibB"/>
    <property type="match status" value="1"/>
</dbReference>
<evidence type="ECO:0000256" key="13">
    <source>
        <dbReference type="PIRNR" id="PIRNR004930"/>
    </source>
</evidence>
<evidence type="ECO:0000256" key="12">
    <source>
        <dbReference type="ARBA" id="ARBA00048366"/>
    </source>
</evidence>
<dbReference type="AlphaFoldDB" id="A0A923PN16"/>
<keyword evidence="9 13" id="KW-0547">Nucleotide-binding</keyword>
<keyword evidence="5 13" id="KW-0963">Cytoplasm</keyword>
<protein>
    <recommendedName>
        <fullName evidence="4 13">Threonylcarbamoyl-AMP synthase</fullName>
        <shortName evidence="13">TC-AMP synthase</shortName>
        <ecNumber evidence="3 13">2.7.7.87</ecNumber>
    </recommendedName>
    <alternativeName>
        <fullName evidence="11 13">L-threonylcarbamoyladenylate synthase</fullName>
    </alternativeName>
</protein>
<dbReference type="InterPro" id="IPR005145">
    <property type="entry name" value="Sua5_C"/>
</dbReference>
<dbReference type="GO" id="GO:0005524">
    <property type="term" value="F:ATP binding"/>
    <property type="evidence" value="ECO:0007669"/>
    <property type="project" value="UniProtKB-UniRule"/>
</dbReference>
<feature type="binding site" evidence="14">
    <location>
        <position position="174"/>
    </location>
    <ligand>
        <name>L-threonine</name>
        <dbReference type="ChEBI" id="CHEBI:57926"/>
    </ligand>
</feature>
<feature type="domain" description="YrdC-like" evidence="15">
    <location>
        <begin position="6"/>
        <end position="192"/>
    </location>
</feature>
<dbReference type="Proteomes" id="UP000650081">
    <property type="component" value="Unassembled WGS sequence"/>
</dbReference>
<feature type="binding site" evidence="14">
    <location>
        <position position="136"/>
    </location>
    <ligand>
        <name>ATP</name>
        <dbReference type="ChEBI" id="CHEBI:30616"/>
    </ligand>
</feature>
<dbReference type="PANTHER" id="PTHR17490">
    <property type="entry name" value="SUA5"/>
    <property type="match status" value="1"/>
</dbReference>
<feature type="binding site" evidence="14">
    <location>
        <position position="114"/>
    </location>
    <ligand>
        <name>L-threonine</name>
        <dbReference type="ChEBI" id="CHEBI:57926"/>
    </ligand>
</feature>
<evidence type="ECO:0000256" key="1">
    <source>
        <dbReference type="ARBA" id="ARBA00004496"/>
    </source>
</evidence>
<comment type="caution">
    <text evidence="16">The sequence shown here is derived from an EMBL/GenBank/DDBJ whole genome shotgun (WGS) entry which is preliminary data.</text>
</comment>
<comment type="similarity">
    <text evidence="2 13">Belongs to the SUA5 family.</text>
</comment>
<dbReference type="PROSITE" id="PS51163">
    <property type="entry name" value="YRDC"/>
    <property type="match status" value="1"/>
</dbReference>
<name>A0A923PN16_9BACT</name>
<dbReference type="EMBL" id="JACSIT010000067">
    <property type="protein sequence ID" value="MBC6993532.1"/>
    <property type="molecule type" value="Genomic_DNA"/>
</dbReference>
<dbReference type="GO" id="GO:0008033">
    <property type="term" value="P:tRNA processing"/>
    <property type="evidence" value="ECO:0007669"/>
    <property type="project" value="UniProtKB-KW"/>
</dbReference>
<evidence type="ECO:0000256" key="14">
    <source>
        <dbReference type="PIRSR" id="PIRSR004930-1"/>
    </source>
</evidence>
<dbReference type="GO" id="GO:0005737">
    <property type="term" value="C:cytoplasm"/>
    <property type="evidence" value="ECO:0007669"/>
    <property type="project" value="UniProtKB-SubCell"/>
</dbReference>
<gene>
    <name evidence="16" type="ORF">H9S92_05130</name>
</gene>
<dbReference type="EC" id="2.7.7.87" evidence="3 13"/>
<dbReference type="PANTHER" id="PTHR17490:SF16">
    <property type="entry name" value="THREONYLCARBAMOYL-AMP SYNTHASE"/>
    <property type="match status" value="1"/>
</dbReference>
<dbReference type="PIRSF" id="PIRSF004930">
    <property type="entry name" value="Tln_factor_SUA5"/>
    <property type="match status" value="1"/>
</dbReference>
<feature type="binding site" evidence="14">
    <location>
        <position position="144"/>
    </location>
    <ligand>
        <name>ATP</name>
        <dbReference type="ChEBI" id="CHEBI:30616"/>
    </ligand>
</feature>
<dbReference type="Gene3D" id="3.90.870.10">
    <property type="entry name" value="DHBP synthase"/>
    <property type="match status" value="1"/>
</dbReference>
<comment type="subcellular location">
    <subcellularLocation>
        <location evidence="1 13">Cytoplasm</location>
    </subcellularLocation>
</comment>
<keyword evidence="6 13" id="KW-0808">Transferase</keyword>
<dbReference type="NCBIfam" id="TIGR00057">
    <property type="entry name" value="L-threonylcarbamoyladenylate synthase"/>
    <property type="match status" value="1"/>
</dbReference>
<dbReference type="Gene3D" id="3.40.50.11030">
    <property type="entry name" value="Threonylcarbamoyl-AMP synthase, C-terminal domain"/>
    <property type="match status" value="1"/>
</dbReference>
<comment type="catalytic activity">
    <reaction evidence="12 13">
        <text>L-threonine + hydrogencarbonate + ATP = L-threonylcarbamoyladenylate + diphosphate + H2O</text>
        <dbReference type="Rhea" id="RHEA:36407"/>
        <dbReference type="ChEBI" id="CHEBI:15377"/>
        <dbReference type="ChEBI" id="CHEBI:17544"/>
        <dbReference type="ChEBI" id="CHEBI:30616"/>
        <dbReference type="ChEBI" id="CHEBI:33019"/>
        <dbReference type="ChEBI" id="CHEBI:57926"/>
        <dbReference type="ChEBI" id="CHEBI:73682"/>
        <dbReference type="EC" id="2.7.7.87"/>
    </reaction>
</comment>
<evidence type="ECO:0000259" key="15">
    <source>
        <dbReference type="PROSITE" id="PS51163"/>
    </source>
</evidence>
<feature type="binding site" evidence="14">
    <location>
        <position position="225"/>
    </location>
    <ligand>
        <name>ATP</name>
        <dbReference type="ChEBI" id="CHEBI:30616"/>
    </ligand>
</feature>
<comment type="function">
    <text evidence="13">Required for the formation of a threonylcarbamoyl group on adenosine at position 37 (t(6)A37) in tRNAs that read codons beginning with adenine.</text>
</comment>
<feature type="binding site" evidence="14">
    <location>
        <position position="134"/>
    </location>
    <ligand>
        <name>L-threonine</name>
        <dbReference type="ChEBI" id="CHEBI:57926"/>
    </ligand>
</feature>
<feature type="binding site" evidence="14">
    <location>
        <position position="51"/>
    </location>
    <ligand>
        <name>ATP</name>
        <dbReference type="ChEBI" id="CHEBI:30616"/>
    </ligand>
</feature>
<dbReference type="InterPro" id="IPR010923">
    <property type="entry name" value="T(6)A37_SUA5"/>
</dbReference>
<dbReference type="Pfam" id="PF01300">
    <property type="entry name" value="Sua5_yciO_yrdC"/>
    <property type="match status" value="1"/>
</dbReference>
<dbReference type="GO" id="GO:0006450">
    <property type="term" value="P:regulation of translational fidelity"/>
    <property type="evidence" value="ECO:0007669"/>
    <property type="project" value="TreeGrafter"/>
</dbReference>
<keyword evidence="10 13" id="KW-0067">ATP-binding</keyword>
<reference evidence="16" key="1">
    <citation type="submission" date="2020-08" db="EMBL/GenBank/DDBJ databases">
        <title>Lewinella bacteria from marine environments.</title>
        <authorList>
            <person name="Zhong Y."/>
        </authorList>
    </citation>
    <scope>NUCLEOTIDE SEQUENCE</scope>
    <source>
        <strain evidence="16">KCTC 42187</strain>
    </source>
</reference>
<evidence type="ECO:0000313" key="16">
    <source>
        <dbReference type="EMBL" id="MBC6993532.1"/>
    </source>
</evidence>
<accession>A0A923PN16</accession>
<organism evidence="16 17">
    <name type="scientific">Neolewinella lacunae</name>
    <dbReference type="NCBI Taxonomy" id="1517758"/>
    <lineage>
        <taxon>Bacteria</taxon>
        <taxon>Pseudomonadati</taxon>
        <taxon>Bacteroidota</taxon>
        <taxon>Saprospiria</taxon>
        <taxon>Saprospirales</taxon>
        <taxon>Lewinellaceae</taxon>
        <taxon>Neolewinella</taxon>
    </lineage>
</organism>
<dbReference type="InterPro" id="IPR017945">
    <property type="entry name" value="DHBP_synth_RibB-like_a/b_dom"/>
</dbReference>
<dbReference type="InterPro" id="IPR006070">
    <property type="entry name" value="Sua5-like_dom"/>
</dbReference>
<keyword evidence="17" id="KW-1185">Reference proteome</keyword>
<evidence type="ECO:0000256" key="8">
    <source>
        <dbReference type="ARBA" id="ARBA00022695"/>
    </source>
</evidence>
<dbReference type="FunFam" id="3.90.870.10:FF:000009">
    <property type="entry name" value="Threonylcarbamoyl-AMP synthase, putative"/>
    <property type="match status" value="1"/>
</dbReference>
<dbReference type="GO" id="GO:0061710">
    <property type="term" value="F:L-threonylcarbamoyladenylate synthase"/>
    <property type="evidence" value="ECO:0007669"/>
    <property type="project" value="UniProtKB-EC"/>
</dbReference>
<evidence type="ECO:0000256" key="5">
    <source>
        <dbReference type="ARBA" id="ARBA00022490"/>
    </source>
</evidence>
<evidence type="ECO:0000256" key="9">
    <source>
        <dbReference type="ARBA" id="ARBA00022741"/>
    </source>
</evidence>
<evidence type="ECO:0000256" key="3">
    <source>
        <dbReference type="ARBA" id="ARBA00012584"/>
    </source>
</evidence>
<dbReference type="Pfam" id="PF03481">
    <property type="entry name" value="Sua5_C"/>
    <property type="match status" value="1"/>
</dbReference>
<feature type="binding site" evidence="14">
    <location>
        <position position="188"/>
    </location>
    <ligand>
        <name>ATP</name>
        <dbReference type="ChEBI" id="CHEBI:30616"/>
    </ligand>
</feature>
<dbReference type="GO" id="GO:0000049">
    <property type="term" value="F:tRNA binding"/>
    <property type="evidence" value="ECO:0007669"/>
    <property type="project" value="TreeGrafter"/>
</dbReference>
<evidence type="ECO:0000256" key="6">
    <source>
        <dbReference type="ARBA" id="ARBA00022679"/>
    </source>
</evidence>
<evidence type="ECO:0000256" key="7">
    <source>
        <dbReference type="ARBA" id="ARBA00022694"/>
    </source>
</evidence>
<dbReference type="GO" id="GO:0003725">
    <property type="term" value="F:double-stranded RNA binding"/>
    <property type="evidence" value="ECO:0007669"/>
    <property type="project" value="UniProtKB-UniRule"/>
</dbReference>
<keyword evidence="7 13" id="KW-0819">tRNA processing</keyword>
<feature type="binding site" evidence="14">
    <location>
        <position position="60"/>
    </location>
    <ligand>
        <name>L-threonine</name>
        <dbReference type="ChEBI" id="CHEBI:57926"/>
    </ligand>
</feature>
<proteinExistence type="inferred from homology"/>
<evidence type="ECO:0000256" key="4">
    <source>
        <dbReference type="ARBA" id="ARBA00015492"/>
    </source>
</evidence>
<sequence>MPAPITTDIAAAAEVLRAGGLVAIPTETVYGLAGNALNEAAVAKIFAAKNRPSFDPLILHQSSAERIFAFTTAPSPAAAQLAAHCWPGPLTLVLNKQAVVPDLVSAGLETVAVRVPQHPVARQLLELLDFPLAAPSANPFGYVSPTTAQHVADQLGDRIDLILDGGPCQIGLESTIVGFPEGVPTVYRKGGLPVESLEQLLGHPLAINTHSSSHPTAPGMLSRHYSPGVPLDLWADLKQVDELPPDSAVIGFGMGGTHYRRDENRHLDFYDLSPTGSLEEAAQQLFSVLRQVAKQDYLRAAAVLVPERGLGRAINDRLRRAAVEE</sequence>
<feature type="binding site" evidence="14">
    <location>
        <position position="28"/>
    </location>
    <ligand>
        <name>L-threonine</name>
        <dbReference type="ChEBI" id="CHEBI:57926"/>
    </ligand>
</feature>
<feature type="binding site" evidence="14">
    <location>
        <position position="110"/>
    </location>
    <ligand>
        <name>ATP</name>
        <dbReference type="ChEBI" id="CHEBI:30616"/>
    </ligand>
</feature>
<dbReference type="InterPro" id="IPR050156">
    <property type="entry name" value="TC-AMP_synthase_SUA5"/>
</dbReference>
<dbReference type="InterPro" id="IPR038385">
    <property type="entry name" value="Sua5/YwlC_C"/>
</dbReference>
<evidence type="ECO:0000256" key="11">
    <source>
        <dbReference type="ARBA" id="ARBA00029774"/>
    </source>
</evidence>
<evidence type="ECO:0000256" key="10">
    <source>
        <dbReference type="ARBA" id="ARBA00022840"/>
    </source>
</evidence>